<dbReference type="InterPro" id="IPR001207">
    <property type="entry name" value="Transposase_mutator"/>
</dbReference>
<accession>A0A921ITY5</accession>
<dbReference type="Proteomes" id="UP000753256">
    <property type="component" value="Unassembled WGS sequence"/>
</dbReference>
<comment type="caution">
    <text evidence="7">The sequence shown here is derived from an EMBL/GenBank/DDBJ whole genome shotgun (WGS) entry which is preliminary data.</text>
</comment>
<proteinExistence type="inferred from homology"/>
<dbReference type="PANTHER" id="PTHR33217">
    <property type="entry name" value="TRANSPOSASE FOR INSERTION SEQUENCE ELEMENT IS1081"/>
    <property type="match status" value="1"/>
</dbReference>
<gene>
    <name evidence="7" type="ORF">K8V70_02695</name>
</gene>
<dbReference type="AlphaFoldDB" id="A0A921ITY5"/>
<evidence type="ECO:0000313" key="7">
    <source>
        <dbReference type="EMBL" id="HJG36760.1"/>
    </source>
</evidence>
<keyword evidence="5 6" id="KW-0233">DNA recombination</keyword>
<reference evidence="7" key="2">
    <citation type="submission" date="2021-09" db="EMBL/GenBank/DDBJ databases">
        <authorList>
            <person name="Gilroy R."/>
        </authorList>
    </citation>
    <scope>NUCLEOTIDE SEQUENCE</scope>
    <source>
        <strain evidence="7">ChiHjej13B12-9602</strain>
    </source>
</reference>
<keyword evidence="3 6" id="KW-0815">Transposition</keyword>
<dbReference type="PROSITE" id="PS01007">
    <property type="entry name" value="TRANSPOSASE_MUTATOR"/>
    <property type="match status" value="1"/>
</dbReference>
<sequence>MGNPRCPVCGSNMVKNGKTKAGRTRFRCRCCGSSSVRKIDTSAKDLRTFLAWLLSRKRQSDMPGAGRTFRRKCAPFWDIWPMPPKIEEPRSVIYVDGIHLGRKAVVLIASDERHVLGWHLCRAENSRGWSALMQRIAAPEVVVSDGGDGFPKALRKTWPRAHHQRCIFHAFSQVKRYTTSKPRTQAGAELYGLAKALLGITTLKEAQGWAGAFLAWSERWDDFLSERTKTEEGRCVLAHERLVKARRSLARLINAGTLFTYLDPRLEHLAPLPATNNRIEGGTNAQLRAMLRDHRGLSIERRLKAIFWWCYMHSPSPLPAAEILRAMPTDGSIRAIYERLNQQDKLQGTIPQWGDAIVWSELHRSEPYRMDWD</sequence>
<dbReference type="NCBIfam" id="NF033544">
    <property type="entry name" value="transpos_IS1249"/>
    <property type="match status" value="1"/>
</dbReference>
<protein>
    <recommendedName>
        <fullName evidence="6">Mutator family transposase</fullName>
    </recommendedName>
</protein>
<evidence type="ECO:0000256" key="4">
    <source>
        <dbReference type="ARBA" id="ARBA00023125"/>
    </source>
</evidence>
<dbReference type="Pfam" id="PF00872">
    <property type="entry name" value="Transposase_mut"/>
    <property type="match status" value="1"/>
</dbReference>
<comment type="function">
    <text evidence="1 6">Required for the transposition of the insertion element.</text>
</comment>
<dbReference type="RefSeq" id="WP_273189103.1">
    <property type="nucleotide sequence ID" value="NZ_DYUZ01000010.1"/>
</dbReference>
<dbReference type="InterPro" id="IPR048004">
    <property type="entry name" value="IS1249_transpos"/>
</dbReference>
<evidence type="ECO:0000256" key="2">
    <source>
        <dbReference type="ARBA" id="ARBA00010961"/>
    </source>
</evidence>
<evidence type="ECO:0000256" key="5">
    <source>
        <dbReference type="ARBA" id="ARBA00023172"/>
    </source>
</evidence>
<name>A0A921ITY5_9ACTN</name>
<evidence type="ECO:0000256" key="3">
    <source>
        <dbReference type="ARBA" id="ARBA00022578"/>
    </source>
</evidence>
<organism evidence="7 8">
    <name type="scientific">Enorma phocaeensis</name>
    <dbReference type="NCBI Taxonomy" id="1871019"/>
    <lineage>
        <taxon>Bacteria</taxon>
        <taxon>Bacillati</taxon>
        <taxon>Actinomycetota</taxon>
        <taxon>Coriobacteriia</taxon>
        <taxon>Coriobacteriales</taxon>
        <taxon>Coriobacteriaceae</taxon>
        <taxon>Enorma</taxon>
    </lineage>
</organism>
<keyword evidence="4 6" id="KW-0238">DNA-binding</keyword>
<dbReference type="GO" id="GO:0003677">
    <property type="term" value="F:DNA binding"/>
    <property type="evidence" value="ECO:0007669"/>
    <property type="project" value="UniProtKB-UniRule"/>
</dbReference>
<dbReference type="PANTHER" id="PTHR33217:SF7">
    <property type="entry name" value="TRANSPOSASE FOR INSERTION SEQUENCE ELEMENT IS1081"/>
    <property type="match status" value="1"/>
</dbReference>
<keyword evidence="6" id="KW-0814">Transposable element</keyword>
<evidence type="ECO:0000313" key="8">
    <source>
        <dbReference type="Proteomes" id="UP000753256"/>
    </source>
</evidence>
<reference evidence="7" key="1">
    <citation type="journal article" date="2021" name="PeerJ">
        <title>Extensive microbial diversity within the chicken gut microbiome revealed by metagenomics and culture.</title>
        <authorList>
            <person name="Gilroy R."/>
            <person name="Ravi A."/>
            <person name="Getino M."/>
            <person name="Pursley I."/>
            <person name="Horton D.L."/>
            <person name="Alikhan N.F."/>
            <person name="Baker D."/>
            <person name="Gharbi K."/>
            <person name="Hall N."/>
            <person name="Watson M."/>
            <person name="Adriaenssens E.M."/>
            <person name="Foster-Nyarko E."/>
            <person name="Jarju S."/>
            <person name="Secka A."/>
            <person name="Antonio M."/>
            <person name="Oren A."/>
            <person name="Chaudhuri R.R."/>
            <person name="La Ragione R."/>
            <person name="Hildebrand F."/>
            <person name="Pallen M.J."/>
        </authorList>
    </citation>
    <scope>NUCLEOTIDE SEQUENCE</scope>
    <source>
        <strain evidence="7">ChiHjej13B12-9602</strain>
    </source>
</reference>
<comment type="similarity">
    <text evidence="2 6">Belongs to the transposase mutator family.</text>
</comment>
<evidence type="ECO:0000256" key="6">
    <source>
        <dbReference type="RuleBase" id="RU365089"/>
    </source>
</evidence>
<dbReference type="GO" id="GO:0006313">
    <property type="term" value="P:DNA transposition"/>
    <property type="evidence" value="ECO:0007669"/>
    <property type="project" value="UniProtKB-UniRule"/>
</dbReference>
<dbReference type="EMBL" id="DYUZ01000010">
    <property type="protein sequence ID" value="HJG36760.1"/>
    <property type="molecule type" value="Genomic_DNA"/>
</dbReference>
<evidence type="ECO:0000256" key="1">
    <source>
        <dbReference type="ARBA" id="ARBA00002190"/>
    </source>
</evidence>
<dbReference type="GO" id="GO:0004803">
    <property type="term" value="F:transposase activity"/>
    <property type="evidence" value="ECO:0007669"/>
    <property type="project" value="UniProtKB-UniRule"/>
</dbReference>